<dbReference type="EMBL" id="CP002394">
    <property type="protein sequence ID" value="ADU32037.1"/>
    <property type="molecule type" value="Genomic_DNA"/>
</dbReference>
<dbReference type="InterPro" id="IPR000515">
    <property type="entry name" value="MetI-like"/>
</dbReference>
<feature type="transmembrane region" description="Helical" evidence="7">
    <location>
        <begin position="172"/>
        <end position="194"/>
    </location>
</feature>
<evidence type="ECO:0000256" key="3">
    <source>
        <dbReference type="ARBA" id="ARBA00022475"/>
    </source>
</evidence>
<comment type="similarity">
    <text evidence="7">Belongs to the binding-protein-dependent transport system permease family.</text>
</comment>
<gene>
    <name evidence="9" type="ordered locus">Bcell_3797</name>
</gene>
<dbReference type="STRING" id="649639.Bcell_3797"/>
<dbReference type="PANTHER" id="PTHR30193">
    <property type="entry name" value="ABC TRANSPORTER PERMEASE PROTEIN"/>
    <property type="match status" value="1"/>
</dbReference>
<feature type="transmembrane region" description="Helical" evidence="7">
    <location>
        <begin position="92"/>
        <end position="112"/>
    </location>
</feature>
<reference evidence="9 10" key="1">
    <citation type="submission" date="2010-12" db="EMBL/GenBank/DDBJ databases">
        <title>Complete sequence of Bacillus cellulosilyticus DSM 2522.</title>
        <authorList>
            <consortium name="US DOE Joint Genome Institute"/>
            <person name="Lucas S."/>
            <person name="Copeland A."/>
            <person name="Lapidus A."/>
            <person name="Cheng J.-F."/>
            <person name="Bruce D."/>
            <person name="Goodwin L."/>
            <person name="Pitluck S."/>
            <person name="Chertkov O."/>
            <person name="Detter J.C."/>
            <person name="Han C."/>
            <person name="Tapia R."/>
            <person name="Land M."/>
            <person name="Hauser L."/>
            <person name="Jeffries C."/>
            <person name="Kyrpides N."/>
            <person name="Ivanova N."/>
            <person name="Mikhailova N."/>
            <person name="Brumm P."/>
            <person name="Mead D."/>
            <person name="Woyke T."/>
        </authorList>
    </citation>
    <scope>NUCLEOTIDE SEQUENCE [LARGE SCALE GENOMIC DNA]</scope>
    <source>
        <strain evidence="10">ATCC 21833 / DSM 2522 / FERM P-1141 / JCM 9156 / N-4</strain>
    </source>
</reference>
<keyword evidence="2 7" id="KW-0813">Transport</keyword>
<organism evidence="9 10">
    <name type="scientific">Evansella cellulosilytica (strain ATCC 21833 / DSM 2522 / FERM P-1141 / JCM 9156 / N-4)</name>
    <name type="common">Bacillus cellulosilyticus</name>
    <dbReference type="NCBI Taxonomy" id="649639"/>
    <lineage>
        <taxon>Bacteria</taxon>
        <taxon>Bacillati</taxon>
        <taxon>Bacillota</taxon>
        <taxon>Bacilli</taxon>
        <taxon>Bacillales</taxon>
        <taxon>Bacillaceae</taxon>
        <taxon>Evansella</taxon>
    </lineage>
</organism>
<evidence type="ECO:0000256" key="7">
    <source>
        <dbReference type="RuleBase" id="RU363032"/>
    </source>
</evidence>
<proteinExistence type="inferred from homology"/>
<keyword evidence="10" id="KW-1185">Reference proteome</keyword>
<dbReference type="GO" id="GO:0055085">
    <property type="term" value="P:transmembrane transport"/>
    <property type="evidence" value="ECO:0007669"/>
    <property type="project" value="InterPro"/>
</dbReference>
<evidence type="ECO:0000259" key="8">
    <source>
        <dbReference type="PROSITE" id="PS50928"/>
    </source>
</evidence>
<evidence type="ECO:0000256" key="5">
    <source>
        <dbReference type="ARBA" id="ARBA00022989"/>
    </source>
</evidence>
<evidence type="ECO:0000256" key="1">
    <source>
        <dbReference type="ARBA" id="ARBA00004651"/>
    </source>
</evidence>
<evidence type="ECO:0000256" key="6">
    <source>
        <dbReference type="ARBA" id="ARBA00023136"/>
    </source>
</evidence>
<protein>
    <submittedName>
        <fullName evidence="9">Binding-protein-dependent transport systems inner membrane component</fullName>
    </submittedName>
</protein>
<evidence type="ECO:0000256" key="4">
    <source>
        <dbReference type="ARBA" id="ARBA00022692"/>
    </source>
</evidence>
<accession>E6TU06</accession>
<feature type="transmembrane region" description="Helical" evidence="7">
    <location>
        <begin position="124"/>
        <end position="144"/>
    </location>
</feature>
<keyword evidence="3" id="KW-1003">Cell membrane</keyword>
<comment type="subcellular location">
    <subcellularLocation>
        <location evidence="1 7">Cell membrane</location>
        <topology evidence="1 7">Multi-pass membrane protein</topology>
    </subcellularLocation>
</comment>
<dbReference type="Pfam" id="PF00528">
    <property type="entry name" value="BPD_transp_1"/>
    <property type="match status" value="1"/>
</dbReference>
<dbReference type="RefSeq" id="WP_013490368.1">
    <property type="nucleotide sequence ID" value="NC_014829.1"/>
</dbReference>
<feature type="domain" description="ABC transmembrane type-1" evidence="8">
    <location>
        <begin position="87"/>
        <end position="299"/>
    </location>
</feature>
<keyword evidence="5 7" id="KW-1133">Transmembrane helix</keyword>
<feature type="transmembrane region" description="Helical" evidence="7">
    <location>
        <begin position="230"/>
        <end position="252"/>
    </location>
</feature>
<sequence>METTTTVTLKQNKERRAIGWRMKWRKTIPYWFLLPAFSLYAIFFVLPFIFALYLSFHEWNMINPDIVFVGLNNYVSLFNNEVYWIALRNTGLYVLMTVPISLIAGLGFAIIIESLKRGKVLYRLLFFLPVVSSIAIMGIVWTLMYNPQVGAVNTILKNFGIHGIHWLNDPRIALIAVALVGIWNSFGYNVILFISGLKGIDKSLYEAAALDGANKWQSFKNVTVPMLSPVTFFVFVMSMIASFQVFTTVQIMTKGGPNNATNVSVYHIYQEAFQFFSIGTATASATVLLVVVIVFTVIQLVIGKKLVHYQ</sequence>
<dbReference type="Gene3D" id="1.10.3720.10">
    <property type="entry name" value="MetI-like"/>
    <property type="match status" value="1"/>
</dbReference>
<dbReference type="HOGENOM" id="CLU_016047_0_2_9"/>
<evidence type="ECO:0000313" key="9">
    <source>
        <dbReference type="EMBL" id="ADU32037.1"/>
    </source>
</evidence>
<dbReference type="InterPro" id="IPR051393">
    <property type="entry name" value="ABC_transporter_permease"/>
</dbReference>
<name>E6TU06_EVAC2</name>
<dbReference type="AlphaFoldDB" id="E6TU06"/>
<evidence type="ECO:0000256" key="2">
    <source>
        <dbReference type="ARBA" id="ARBA00022448"/>
    </source>
</evidence>
<keyword evidence="4 7" id="KW-0812">Transmembrane</keyword>
<feature type="transmembrane region" description="Helical" evidence="7">
    <location>
        <begin position="272"/>
        <end position="302"/>
    </location>
</feature>
<evidence type="ECO:0000313" key="10">
    <source>
        <dbReference type="Proteomes" id="UP000001401"/>
    </source>
</evidence>
<dbReference type="KEGG" id="bco:Bcell_3797"/>
<dbReference type="PROSITE" id="PS50928">
    <property type="entry name" value="ABC_TM1"/>
    <property type="match status" value="1"/>
</dbReference>
<dbReference type="CDD" id="cd06261">
    <property type="entry name" value="TM_PBP2"/>
    <property type="match status" value="1"/>
</dbReference>
<dbReference type="eggNOG" id="COG1175">
    <property type="taxonomic scope" value="Bacteria"/>
</dbReference>
<dbReference type="SUPFAM" id="SSF161098">
    <property type="entry name" value="MetI-like"/>
    <property type="match status" value="1"/>
</dbReference>
<dbReference type="InterPro" id="IPR035906">
    <property type="entry name" value="MetI-like_sf"/>
</dbReference>
<dbReference type="PANTHER" id="PTHR30193:SF37">
    <property type="entry name" value="INNER MEMBRANE ABC TRANSPORTER PERMEASE PROTEIN YCJO"/>
    <property type="match status" value="1"/>
</dbReference>
<dbReference type="GO" id="GO:0005886">
    <property type="term" value="C:plasma membrane"/>
    <property type="evidence" value="ECO:0007669"/>
    <property type="project" value="UniProtKB-SubCell"/>
</dbReference>
<dbReference type="Proteomes" id="UP000001401">
    <property type="component" value="Chromosome"/>
</dbReference>
<keyword evidence="6 7" id="KW-0472">Membrane</keyword>
<feature type="transmembrane region" description="Helical" evidence="7">
    <location>
        <begin position="30"/>
        <end position="54"/>
    </location>
</feature>